<dbReference type="Pfam" id="PF03493">
    <property type="entry name" value="BK_channel_a"/>
    <property type="match status" value="1"/>
</dbReference>
<evidence type="ECO:0000259" key="20">
    <source>
        <dbReference type="Pfam" id="PF07885"/>
    </source>
</evidence>
<evidence type="ECO:0000256" key="13">
    <source>
        <dbReference type="ARBA" id="ARBA00023065"/>
    </source>
</evidence>
<keyword evidence="2" id="KW-0813">Transport</keyword>
<evidence type="ECO:0000256" key="7">
    <source>
        <dbReference type="ARBA" id="ARBA00022826"/>
    </source>
</evidence>
<proteinExistence type="predicted"/>
<dbReference type="PRINTS" id="PR00169">
    <property type="entry name" value="KCHANNEL"/>
</dbReference>
<evidence type="ECO:0000256" key="10">
    <source>
        <dbReference type="ARBA" id="ARBA00022882"/>
    </source>
</evidence>
<dbReference type="PRINTS" id="PR01449">
    <property type="entry name" value="BKCHANNELA"/>
</dbReference>
<dbReference type="GeneID" id="136818430"/>
<evidence type="ECO:0000256" key="3">
    <source>
        <dbReference type="ARBA" id="ARBA00022475"/>
    </source>
</evidence>
<feature type="domain" description="Potassium channel" evidence="20">
    <location>
        <begin position="232"/>
        <end position="316"/>
    </location>
</feature>
<evidence type="ECO:0000256" key="12">
    <source>
        <dbReference type="ARBA" id="ARBA00022989"/>
    </source>
</evidence>
<dbReference type="GO" id="GO:0034702">
    <property type="term" value="C:monoatomic ion channel complex"/>
    <property type="evidence" value="ECO:0007669"/>
    <property type="project" value="UniProtKB-KW"/>
</dbReference>
<keyword evidence="8" id="KW-0106">Calcium</keyword>
<feature type="transmembrane region" description="Helical" evidence="18">
    <location>
        <begin position="138"/>
        <end position="157"/>
    </location>
</feature>
<dbReference type="InterPro" id="IPR027359">
    <property type="entry name" value="Volt_channel_dom_sf"/>
</dbReference>
<keyword evidence="15" id="KW-0407">Ion channel</keyword>
<keyword evidence="7" id="KW-0631">Potassium channel</keyword>
<keyword evidence="9" id="KW-0460">Magnesium</keyword>
<feature type="domain" description="Ca2+-activated K+ channel Slowpoke-like C-terminal" evidence="21">
    <location>
        <begin position="970"/>
        <end position="1091"/>
    </location>
</feature>
<dbReference type="OrthoDB" id="6017954at2759"/>
<evidence type="ECO:0000256" key="5">
    <source>
        <dbReference type="ARBA" id="ARBA00022692"/>
    </source>
</evidence>
<dbReference type="Gene3D" id="3.40.50.720">
    <property type="entry name" value="NAD(P)-binding Rossmann-like Domain"/>
    <property type="match status" value="2"/>
</dbReference>
<feature type="transmembrane region" description="Helical" evidence="18">
    <location>
        <begin position="21"/>
        <end position="47"/>
    </location>
</feature>
<dbReference type="SUPFAM" id="SSF81324">
    <property type="entry name" value="Voltage-gated potassium channels"/>
    <property type="match status" value="1"/>
</dbReference>
<evidence type="ECO:0000256" key="2">
    <source>
        <dbReference type="ARBA" id="ARBA00022448"/>
    </source>
</evidence>
<feature type="domain" description="Calcium-activated potassium channel BK alpha subunit" evidence="19">
    <location>
        <begin position="471"/>
        <end position="562"/>
    </location>
</feature>
<name>A0A7M5WSR8_9CNID</name>
<evidence type="ECO:0000256" key="14">
    <source>
        <dbReference type="ARBA" id="ARBA00023136"/>
    </source>
</evidence>
<feature type="domain" description="RCK N-terminal" evidence="22">
    <location>
        <begin position="711"/>
        <end position="833"/>
    </location>
</feature>
<evidence type="ECO:0000256" key="6">
    <source>
        <dbReference type="ARBA" id="ARBA00022723"/>
    </source>
</evidence>
<evidence type="ECO:0000256" key="15">
    <source>
        <dbReference type="ARBA" id="ARBA00023303"/>
    </source>
</evidence>
<evidence type="ECO:0000256" key="18">
    <source>
        <dbReference type="SAM" id="Phobius"/>
    </source>
</evidence>
<dbReference type="Pfam" id="PF07885">
    <property type="entry name" value="Ion_trans_2"/>
    <property type="match status" value="1"/>
</dbReference>
<keyword evidence="24" id="KW-1185">Reference proteome</keyword>
<keyword evidence="11" id="KW-0630">Potassium</keyword>
<feature type="transmembrane region" description="Helical" evidence="18">
    <location>
        <begin position="264"/>
        <end position="285"/>
    </location>
</feature>
<keyword evidence="12 18" id="KW-1133">Transmembrane helix</keyword>
<evidence type="ECO:0000256" key="16">
    <source>
        <dbReference type="ARBA" id="ARBA00029579"/>
    </source>
</evidence>
<dbReference type="InterPro" id="IPR048735">
    <property type="entry name" value="Slowpoke-like_C"/>
</dbReference>
<evidence type="ECO:0000256" key="1">
    <source>
        <dbReference type="ARBA" id="ARBA00004651"/>
    </source>
</evidence>
<organism evidence="23 24">
    <name type="scientific">Clytia hemisphaerica</name>
    <dbReference type="NCBI Taxonomy" id="252671"/>
    <lineage>
        <taxon>Eukaryota</taxon>
        <taxon>Metazoa</taxon>
        <taxon>Cnidaria</taxon>
        <taxon>Hydrozoa</taxon>
        <taxon>Hydroidolina</taxon>
        <taxon>Leptothecata</taxon>
        <taxon>Obeliida</taxon>
        <taxon>Clytiidae</taxon>
        <taxon>Clytia</taxon>
    </lineage>
</organism>
<evidence type="ECO:0000256" key="4">
    <source>
        <dbReference type="ARBA" id="ARBA00022538"/>
    </source>
</evidence>
<keyword evidence="4" id="KW-0633">Potassium transport</keyword>
<comment type="catalytic activity">
    <reaction evidence="17">
        <text>K(+)(in) = K(+)(out)</text>
        <dbReference type="Rhea" id="RHEA:29463"/>
        <dbReference type="ChEBI" id="CHEBI:29103"/>
    </reaction>
</comment>
<feature type="domain" description="RCK N-terminal" evidence="22">
    <location>
        <begin position="332"/>
        <end position="448"/>
    </location>
</feature>
<reference evidence="23" key="1">
    <citation type="submission" date="2021-01" db="UniProtKB">
        <authorList>
            <consortium name="EnsemblMetazoa"/>
        </authorList>
    </citation>
    <scope>IDENTIFICATION</scope>
</reference>
<comment type="subcellular location">
    <subcellularLocation>
        <location evidence="1">Cell membrane</location>
        <topology evidence="1">Multi-pass membrane protein</topology>
    </subcellularLocation>
</comment>
<keyword evidence="3" id="KW-1003">Cell membrane</keyword>
<dbReference type="GO" id="GO:0045211">
    <property type="term" value="C:postsynaptic membrane"/>
    <property type="evidence" value="ECO:0007669"/>
    <property type="project" value="TreeGrafter"/>
</dbReference>
<dbReference type="FunFam" id="3.40.50.720:FF:000005">
    <property type="entry name" value="calcium-activated potassium channel subunit alpha-1 isoform X6"/>
    <property type="match status" value="1"/>
</dbReference>
<dbReference type="Pfam" id="PF21014">
    <property type="entry name" value="Slowpoke_C"/>
    <property type="match status" value="1"/>
</dbReference>
<dbReference type="RefSeq" id="XP_066930870.1">
    <property type="nucleotide sequence ID" value="XM_067074769.1"/>
</dbReference>
<keyword evidence="14 18" id="KW-0472">Membrane</keyword>
<evidence type="ECO:0000256" key="8">
    <source>
        <dbReference type="ARBA" id="ARBA00022837"/>
    </source>
</evidence>
<dbReference type="GO" id="GO:0046872">
    <property type="term" value="F:metal ion binding"/>
    <property type="evidence" value="ECO:0007669"/>
    <property type="project" value="UniProtKB-KW"/>
</dbReference>
<evidence type="ECO:0000259" key="19">
    <source>
        <dbReference type="Pfam" id="PF03493"/>
    </source>
</evidence>
<evidence type="ECO:0000313" key="24">
    <source>
        <dbReference type="Proteomes" id="UP000594262"/>
    </source>
</evidence>
<evidence type="ECO:0000256" key="9">
    <source>
        <dbReference type="ARBA" id="ARBA00022842"/>
    </source>
</evidence>
<feature type="transmembrane region" description="Helical" evidence="18">
    <location>
        <begin position="101"/>
        <end position="118"/>
    </location>
</feature>
<keyword evidence="13" id="KW-0406">Ion transport</keyword>
<protein>
    <recommendedName>
        <fullName evidence="16">BK channel</fullName>
    </recommendedName>
</protein>
<dbReference type="Gene3D" id="1.20.120.350">
    <property type="entry name" value="Voltage-gated potassium channels. Chain C"/>
    <property type="match status" value="1"/>
</dbReference>
<accession>A0A7M5WSR8</accession>
<dbReference type="AlphaFoldDB" id="A0A7M5WSR8"/>
<dbReference type="FunFam" id="1.10.287.70:FF:000015">
    <property type="entry name" value="Calcium-activated potassium channel subunit alpha-1 isoform X7"/>
    <property type="match status" value="1"/>
</dbReference>
<dbReference type="Pfam" id="PF22614">
    <property type="entry name" value="Slo-like_RCK"/>
    <property type="match status" value="2"/>
</dbReference>
<dbReference type="InterPro" id="IPR013099">
    <property type="entry name" value="K_chnl_dom"/>
</dbReference>
<evidence type="ECO:0000256" key="17">
    <source>
        <dbReference type="ARBA" id="ARBA00034430"/>
    </source>
</evidence>
<dbReference type="InterPro" id="IPR003929">
    <property type="entry name" value="K_chnl_BK_asu"/>
</dbReference>
<keyword evidence="6" id="KW-0479">Metal-binding</keyword>
<evidence type="ECO:0000259" key="22">
    <source>
        <dbReference type="Pfam" id="PF22614"/>
    </source>
</evidence>
<keyword evidence="5 18" id="KW-0812">Transmembrane</keyword>
<evidence type="ECO:0000313" key="23">
    <source>
        <dbReference type="EnsemblMetazoa" id="CLYHEMP011282.1"/>
    </source>
</evidence>
<evidence type="ECO:0000256" key="11">
    <source>
        <dbReference type="ARBA" id="ARBA00022958"/>
    </source>
</evidence>
<dbReference type="InterPro" id="IPR003148">
    <property type="entry name" value="RCK_N"/>
</dbReference>
<dbReference type="InterPro" id="IPR047871">
    <property type="entry name" value="K_chnl_Slo-like"/>
</dbReference>
<dbReference type="Gene3D" id="1.10.287.70">
    <property type="match status" value="1"/>
</dbReference>
<dbReference type="EnsemblMetazoa" id="CLYHEMT011282.1">
    <property type="protein sequence ID" value="CLYHEMP011282.1"/>
    <property type="gene ID" value="CLYHEMG011282"/>
</dbReference>
<keyword evidence="10" id="KW-0851">Voltage-gated channel</keyword>
<feature type="transmembrane region" description="Helical" evidence="18">
    <location>
        <begin position="169"/>
        <end position="187"/>
    </location>
</feature>
<dbReference type="PANTHER" id="PTHR10027:SF33">
    <property type="entry name" value="CALCIUM-ACTIVATED POTASSIUM CHANNEL SUBUNIT ALPHA-1-RELATED"/>
    <property type="match status" value="1"/>
</dbReference>
<dbReference type="PANTHER" id="PTHR10027">
    <property type="entry name" value="CALCIUM-ACTIVATED POTASSIUM CHANNEL ALPHA CHAIN"/>
    <property type="match status" value="1"/>
</dbReference>
<dbReference type="GO" id="GO:0060072">
    <property type="term" value="F:large conductance calcium-activated potassium channel activity"/>
    <property type="evidence" value="ECO:0007669"/>
    <property type="project" value="TreeGrafter"/>
</dbReference>
<dbReference type="Proteomes" id="UP000594262">
    <property type="component" value="Unplaced"/>
</dbReference>
<sequence>MASAACRIEVEIPADERKWPWFLVVSGLIFSSGLILIIIGRILLYFFHGAKRRSNSVIDMNEVDELEEEEFFLEDLEQGWYLDLKEGAGNLVSAQTLQGRILVVLSFVFNLAECALYITETGYPIEHCLDLSDQTLWRVEICLNAFFIFHFLIRFIAANDKLSFWAMEPLTYVDIVTVPAVFVAVYLGRNWLGLRFLRVIYLINLADILQFLNVLHTGSSLEMAQMIGNFLALTLASAGIVHLLENTGDPWEPINYTNKQKLNYFECLYFLFVTMSTVGYGDIYCHTYLGRLFNIGFISVGLGLFTSYLPAIQEFLASHTKYDRAFKPTPGKRHVIVAGYITEESVTGFFKDFLHPDREDSQTTVVILSPKYPSLKMQADLQRHCTKASYFIGTIYKFMDCHRTRMREADAVIILCNKKCISPDEEDAANITRVISVKNYHENIRCIVQLMMNKNKSHLLNCPQWNRELGDDIICIDELKLGFVAQSCNAPGFSTLLANLFAMRSDTISEEIQESEKWKVAYMIGAANEMYTAQLSNAFIGMSFPQAVELCFEKLNLMLIAIEMKISRKERYFAINPNDKKLRLLPGTRGFFFAQDASDVAKASKYCAKCHKDLQDPERMVKCKCRRRMKQEQEKKNPAQKGKYETKVDVDPVHLLEAEPDEAKKDKQSLTGDYFASGEKPKFDQSGTFYWCETRSYISARMSLGDAAERKFKNHVVVLVLSQRLSPPLGLRQLVLPLRASNRLPHDVKKVVILGDGDFLAREWPTLANFPDVDIVPGSPYNRSDLRAVNVNTADMCILLSPGHGSEEDEHQALSDKEVILVTLNLKAMTFDESELAVTEEIKKVDSSRGTSINGESSADVRVGFSSGANSRAATRMTGRPETSMSHMTAGGNSMIQEVKKTFKGALNGANIPMITELVCDSNAMYIDQDDMNIYDDDGIFLTQPYACGSAFTVSVLDSLVSATYFNSDVLTLVRNLVTGSVSPELDELLAEGKQPSGSYETQEIAAVRNRCRVAQISLFEGPLSEYGECGLFGDLFLYALRTYNMICLGLYRFRDSQRMKDKIPSTKRYVITFPPFNFVLDPTDLVFVLMQFEKPKRKRKSVSRVGSVASRFSGAF</sequence>
<evidence type="ECO:0000259" key="21">
    <source>
        <dbReference type="Pfam" id="PF21014"/>
    </source>
</evidence>